<keyword evidence="7" id="KW-0406">Ion transport</keyword>
<dbReference type="AlphaFoldDB" id="A0A2S6I9T7"/>
<evidence type="ECO:0000256" key="10">
    <source>
        <dbReference type="ARBA" id="ARBA00023303"/>
    </source>
</evidence>
<dbReference type="InterPro" id="IPR027359">
    <property type="entry name" value="Volt_channel_dom_sf"/>
</dbReference>
<dbReference type="Gene3D" id="1.20.120.350">
    <property type="entry name" value="Voltage-gated potassium channels. Chain C"/>
    <property type="match status" value="1"/>
</dbReference>
<dbReference type="EMBL" id="PTJC01000005">
    <property type="protein sequence ID" value="PPK88267.1"/>
    <property type="molecule type" value="Genomic_DNA"/>
</dbReference>
<dbReference type="InterPro" id="IPR005821">
    <property type="entry name" value="Ion_trans_dom"/>
</dbReference>
<dbReference type="GO" id="GO:0098703">
    <property type="term" value="P:calcium ion import across plasma membrane"/>
    <property type="evidence" value="ECO:0007669"/>
    <property type="project" value="TreeGrafter"/>
</dbReference>
<evidence type="ECO:0000256" key="11">
    <source>
        <dbReference type="SAM" id="Coils"/>
    </source>
</evidence>
<evidence type="ECO:0000256" key="9">
    <source>
        <dbReference type="ARBA" id="ARBA00023180"/>
    </source>
</evidence>
<feature type="transmembrane region" description="Helical" evidence="12">
    <location>
        <begin position="41"/>
        <end position="58"/>
    </location>
</feature>
<proteinExistence type="predicted"/>
<dbReference type="Pfam" id="PF00520">
    <property type="entry name" value="Ion_trans"/>
    <property type="match status" value="1"/>
</dbReference>
<keyword evidence="9" id="KW-0325">Glycoprotein</keyword>
<dbReference type="GO" id="GO:0005891">
    <property type="term" value="C:voltage-gated calcium channel complex"/>
    <property type="evidence" value="ECO:0007669"/>
    <property type="project" value="TreeGrafter"/>
</dbReference>
<dbReference type="Gene3D" id="1.10.287.70">
    <property type="match status" value="1"/>
</dbReference>
<reference evidence="14 15" key="1">
    <citation type="submission" date="2018-02" db="EMBL/GenBank/DDBJ databases">
        <title>Genomic Encyclopedia of Archaeal and Bacterial Type Strains, Phase II (KMG-II): from individual species to whole genera.</title>
        <authorList>
            <person name="Goeker M."/>
        </authorList>
    </citation>
    <scope>NUCLEOTIDE SEQUENCE [LARGE SCALE GENOMIC DNA]</scope>
    <source>
        <strain evidence="14 15">DSM 29526</strain>
    </source>
</reference>
<keyword evidence="4" id="KW-0106">Calcium</keyword>
<keyword evidence="3 12" id="KW-0812">Transmembrane</keyword>
<evidence type="ECO:0000256" key="6">
    <source>
        <dbReference type="ARBA" id="ARBA00022989"/>
    </source>
</evidence>
<evidence type="ECO:0000259" key="13">
    <source>
        <dbReference type="Pfam" id="PF00520"/>
    </source>
</evidence>
<dbReference type="PANTHER" id="PTHR45628:SF7">
    <property type="entry name" value="VOLTAGE-DEPENDENT CALCIUM CHANNEL TYPE A SUBUNIT ALPHA-1"/>
    <property type="match status" value="1"/>
</dbReference>
<feature type="transmembrane region" description="Helical" evidence="12">
    <location>
        <begin position="12"/>
        <end position="29"/>
    </location>
</feature>
<organism evidence="14 15">
    <name type="scientific">Neolewinella xylanilytica</name>
    <dbReference type="NCBI Taxonomy" id="1514080"/>
    <lineage>
        <taxon>Bacteria</taxon>
        <taxon>Pseudomonadati</taxon>
        <taxon>Bacteroidota</taxon>
        <taxon>Saprospiria</taxon>
        <taxon>Saprospirales</taxon>
        <taxon>Lewinellaceae</taxon>
        <taxon>Neolewinella</taxon>
    </lineage>
</organism>
<evidence type="ECO:0000256" key="1">
    <source>
        <dbReference type="ARBA" id="ARBA00004141"/>
    </source>
</evidence>
<evidence type="ECO:0000256" key="8">
    <source>
        <dbReference type="ARBA" id="ARBA00023136"/>
    </source>
</evidence>
<gene>
    <name evidence="14" type="ORF">CLV84_1232</name>
</gene>
<keyword evidence="8 12" id="KW-0472">Membrane</keyword>
<comment type="caution">
    <text evidence="14">The sequence shown here is derived from an EMBL/GenBank/DDBJ whole genome shotgun (WGS) entry which is preliminary data.</text>
</comment>
<dbReference type="Proteomes" id="UP000237662">
    <property type="component" value="Unassembled WGS sequence"/>
</dbReference>
<feature type="transmembrane region" description="Helical" evidence="12">
    <location>
        <begin position="132"/>
        <end position="154"/>
    </location>
</feature>
<feature type="coiled-coil region" evidence="11">
    <location>
        <begin position="225"/>
        <end position="252"/>
    </location>
</feature>
<feature type="domain" description="Ion transport" evidence="13">
    <location>
        <begin position="10"/>
        <end position="228"/>
    </location>
</feature>
<sequence>MNRLFLNERAILLAVILNSLVIFALYFPSQRDDPWLLGLDYFFILFFLMEVVVKLAVLKPRPYFSNPWNRFDFFIIVGSLPVLFLAFFDVPDTTILILLRLFRLVRLVRFLRFIPNVEQVMQGLGRALKSSVLVLAALFFLNLLLAMVTCHFYADTAPRYFGDPLVSFYSIFQMFTLEGWNEIPDAITPNSASPWRVGMTRLYFGSVVLLGGIFGIGLANAIFVDEMTMDNNRELERKVDALTEEIRALRRGLNA</sequence>
<dbReference type="SUPFAM" id="SSF81324">
    <property type="entry name" value="Voltage-gated potassium channels"/>
    <property type="match status" value="1"/>
</dbReference>
<keyword evidence="6 12" id="KW-1133">Transmembrane helix</keyword>
<evidence type="ECO:0000256" key="4">
    <source>
        <dbReference type="ARBA" id="ARBA00022837"/>
    </source>
</evidence>
<keyword evidence="11" id="KW-0175">Coiled coil</keyword>
<evidence type="ECO:0000313" key="14">
    <source>
        <dbReference type="EMBL" id="PPK88267.1"/>
    </source>
</evidence>
<evidence type="ECO:0000256" key="5">
    <source>
        <dbReference type="ARBA" id="ARBA00022882"/>
    </source>
</evidence>
<dbReference type="InterPro" id="IPR050599">
    <property type="entry name" value="VDCC_alpha-1_subunit"/>
</dbReference>
<name>A0A2S6I9T7_9BACT</name>
<keyword evidence="10 14" id="KW-0407">Ion channel</keyword>
<dbReference type="RefSeq" id="WP_245911391.1">
    <property type="nucleotide sequence ID" value="NZ_PTJC01000005.1"/>
</dbReference>
<evidence type="ECO:0000256" key="3">
    <source>
        <dbReference type="ARBA" id="ARBA00022692"/>
    </source>
</evidence>
<feature type="transmembrane region" description="Helical" evidence="12">
    <location>
        <begin position="202"/>
        <end position="223"/>
    </location>
</feature>
<protein>
    <submittedName>
        <fullName evidence="14">Voltage-gated sodium channel</fullName>
    </submittedName>
</protein>
<evidence type="ECO:0000256" key="7">
    <source>
        <dbReference type="ARBA" id="ARBA00023065"/>
    </source>
</evidence>
<accession>A0A2S6I9T7</accession>
<feature type="transmembrane region" description="Helical" evidence="12">
    <location>
        <begin position="70"/>
        <end position="88"/>
    </location>
</feature>
<comment type="subcellular location">
    <subcellularLocation>
        <location evidence="1">Membrane</location>
        <topology evidence="1">Multi-pass membrane protein</topology>
    </subcellularLocation>
</comment>
<keyword evidence="5" id="KW-0851">Voltage-gated channel</keyword>
<keyword evidence="15" id="KW-1185">Reference proteome</keyword>
<evidence type="ECO:0000313" key="15">
    <source>
        <dbReference type="Proteomes" id="UP000237662"/>
    </source>
</evidence>
<keyword evidence="2" id="KW-0813">Transport</keyword>
<evidence type="ECO:0000256" key="2">
    <source>
        <dbReference type="ARBA" id="ARBA00022448"/>
    </source>
</evidence>
<dbReference type="PANTHER" id="PTHR45628">
    <property type="entry name" value="VOLTAGE-DEPENDENT CALCIUM CHANNEL TYPE A SUBUNIT ALPHA-1"/>
    <property type="match status" value="1"/>
</dbReference>
<evidence type="ECO:0000256" key="12">
    <source>
        <dbReference type="SAM" id="Phobius"/>
    </source>
</evidence>
<dbReference type="GO" id="GO:0008331">
    <property type="term" value="F:high voltage-gated calcium channel activity"/>
    <property type="evidence" value="ECO:0007669"/>
    <property type="project" value="TreeGrafter"/>
</dbReference>